<comment type="caution">
    <text evidence="1">The sequence shown here is derived from an EMBL/GenBank/DDBJ whole genome shotgun (WGS) entry which is preliminary data.</text>
</comment>
<proteinExistence type="predicted"/>
<evidence type="ECO:0000313" key="2">
    <source>
        <dbReference type="Proteomes" id="UP000245634"/>
    </source>
</evidence>
<organism evidence="1 2">
    <name type="scientific">Tumebacillus permanentifrigoris</name>
    <dbReference type="NCBI Taxonomy" id="378543"/>
    <lineage>
        <taxon>Bacteria</taxon>
        <taxon>Bacillati</taxon>
        <taxon>Bacillota</taxon>
        <taxon>Bacilli</taxon>
        <taxon>Bacillales</taxon>
        <taxon>Alicyclobacillaceae</taxon>
        <taxon>Tumebacillus</taxon>
    </lineage>
</organism>
<dbReference type="Proteomes" id="UP000245634">
    <property type="component" value="Unassembled WGS sequence"/>
</dbReference>
<name>A0A316DCP1_9BACL</name>
<accession>A0A316DCP1</accession>
<sequence length="74" mass="8703">MLNDIHHIAQSITQRVFNEGRAQALQANGQLTEQDIERLNTSMREHIKILLQLVQEERWEDLRKLVDEGEKPNL</sequence>
<dbReference type="AlphaFoldDB" id="A0A316DCP1"/>
<keyword evidence="2" id="KW-1185">Reference proteome</keyword>
<dbReference type="EMBL" id="QGGL01000002">
    <property type="protein sequence ID" value="PWK15981.1"/>
    <property type="molecule type" value="Genomic_DNA"/>
</dbReference>
<dbReference type="RefSeq" id="WP_109686339.1">
    <property type="nucleotide sequence ID" value="NZ_QGGL01000002.1"/>
</dbReference>
<evidence type="ECO:0000313" key="1">
    <source>
        <dbReference type="EMBL" id="PWK15981.1"/>
    </source>
</evidence>
<reference evidence="1 2" key="1">
    <citation type="submission" date="2018-05" db="EMBL/GenBank/DDBJ databases">
        <title>Genomic Encyclopedia of Type Strains, Phase IV (KMG-IV): sequencing the most valuable type-strain genomes for metagenomic binning, comparative biology and taxonomic classification.</title>
        <authorList>
            <person name="Goeker M."/>
        </authorList>
    </citation>
    <scope>NUCLEOTIDE SEQUENCE [LARGE SCALE GENOMIC DNA]</scope>
    <source>
        <strain evidence="1 2">DSM 18773</strain>
    </source>
</reference>
<protein>
    <submittedName>
        <fullName evidence="1">Uncharacterized protein</fullName>
    </submittedName>
</protein>
<gene>
    <name evidence="1" type="ORF">C7459_102227</name>
</gene>